<dbReference type="OrthoDB" id="9777791at2"/>
<dbReference type="InterPro" id="IPR011009">
    <property type="entry name" value="Kinase-like_dom_sf"/>
</dbReference>
<dbReference type="Gene3D" id="3.90.1200.10">
    <property type="match status" value="1"/>
</dbReference>
<evidence type="ECO:0000256" key="3">
    <source>
        <dbReference type="ARBA" id="ARBA00012128"/>
    </source>
</evidence>
<dbReference type="AlphaFoldDB" id="A0A0G4K8J8"/>
<gene>
    <name evidence="9" type="ORF">BRSU_1689</name>
</gene>
<dbReference type="PANTHER" id="PTHR34273">
    <property type="entry name" value="METHYLTHIORIBOSE KINASE"/>
    <property type="match status" value="1"/>
</dbReference>
<dbReference type="RefSeq" id="WP_048594882.1">
    <property type="nucleotide sequence ID" value="NZ_CVLB01000001.1"/>
</dbReference>
<proteinExistence type="inferred from homology"/>
<reference evidence="10" key="1">
    <citation type="submission" date="2015-04" db="EMBL/GenBank/DDBJ databases">
        <authorList>
            <person name="Mushtaq Mamoona"/>
        </authorList>
    </citation>
    <scope>NUCLEOTIDE SEQUENCE [LARGE SCALE GENOMIC DNA]</scope>
    <source>
        <strain evidence="10">AN4859/03</strain>
    </source>
</reference>
<evidence type="ECO:0000256" key="5">
    <source>
        <dbReference type="ARBA" id="ARBA00022741"/>
    </source>
</evidence>
<comment type="similarity">
    <text evidence="1">Belongs to the methylthioribose kinase family.</text>
</comment>
<evidence type="ECO:0000259" key="8">
    <source>
        <dbReference type="Pfam" id="PF01636"/>
    </source>
</evidence>
<accession>A0A0G4K8J8</accession>
<dbReference type="PIRSF" id="PIRSF031134">
    <property type="entry name" value="MTRK"/>
    <property type="match status" value="1"/>
</dbReference>
<dbReference type="EC" id="2.7.1.100" evidence="3"/>
<name>A0A0G4K8J8_9SPIR</name>
<protein>
    <recommendedName>
        <fullName evidence="3">S-methyl-5-thioribose kinase</fullName>
        <ecNumber evidence="3">2.7.1.100</ecNumber>
    </recommendedName>
</protein>
<evidence type="ECO:0000256" key="4">
    <source>
        <dbReference type="ARBA" id="ARBA00022679"/>
    </source>
</evidence>
<evidence type="ECO:0000256" key="7">
    <source>
        <dbReference type="ARBA" id="ARBA00022840"/>
    </source>
</evidence>
<dbReference type="InterPro" id="IPR009212">
    <property type="entry name" value="Methylthioribose_kinase"/>
</dbReference>
<dbReference type="Proteomes" id="UP000043763">
    <property type="component" value="Unassembled WGS sequence"/>
</dbReference>
<comment type="subunit">
    <text evidence="2">Homodimer.</text>
</comment>
<organism evidence="9 10">
    <name type="scientific">Brachyspira suanatina</name>
    <dbReference type="NCBI Taxonomy" id="381802"/>
    <lineage>
        <taxon>Bacteria</taxon>
        <taxon>Pseudomonadati</taxon>
        <taxon>Spirochaetota</taxon>
        <taxon>Spirochaetia</taxon>
        <taxon>Brachyspirales</taxon>
        <taxon>Brachyspiraceae</taxon>
        <taxon>Brachyspira</taxon>
    </lineage>
</organism>
<keyword evidence="4" id="KW-0808">Transferase</keyword>
<dbReference type="EMBL" id="CVLB01000001">
    <property type="protein sequence ID" value="CRF33816.1"/>
    <property type="molecule type" value="Genomic_DNA"/>
</dbReference>
<dbReference type="InterPro" id="IPR002575">
    <property type="entry name" value="Aminoglycoside_PTrfase"/>
</dbReference>
<dbReference type="GO" id="GO:0005524">
    <property type="term" value="F:ATP binding"/>
    <property type="evidence" value="ECO:0007669"/>
    <property type="project" value="UniProtKB-KW"/>
</dbReference>
<dbReference type="NCBIfam" id="TIGR01767">
    <property type="entry name" value="MTRK"/>
    <property type="match status" value="1"/>
</dbReference>
<evidence type="ECO:0000256" key="2">
    <source>
        <dbReference type="ARBA" id="ARBA00011738"/>
    </source>
</evidence>
<dbReference type="SUPFAM" id="SSF56112">
    <property type="entry name" value="Protein kinase-like (PK-like)"/>
    <property type="match status" value="1"/>
</dbReference>
<sequence length="420" mass="49307">MAYKQLNINTIIDYLKTIDEIKDIFSSFDYLEIKEIGDGNLNYVYSITNRKNDKETVILKQSVPFLRCVGESYPLEKDRMKIEIKSLKEQYKLCPNLVPKVYYFSEDMCVVIMQNLNKHKVLRGEIINGKKFPKAADHLTDFLSKTLFYTSDYYLDTKTKKKLVTEYMNAELCSLTEDFVFTHPFEENETNIYHKKLNLDEIKKFQRDPKLKIAAAEMKYAFMTRSEALLHGDFHLGSFMGNEEETYVIDPEFAFYGPIGFDIGKAMANFFIAYISQEYHQKRLGTNSKEFRKWLFDTAKYMLTGTLDKFEILWKKHLEDTKPLYWNYPEGQKHSEEYIKTVLNRIFKDSVGFAGCVFIRRTLGLAKNKDISGIEDLDERARLDWICLNIGKELLINKDNIDNIEKVSDIVNKYSNIDKI</sequence>
<feature type="domain" description="Aminoglycoside phosphotransferase" evidence="8">
    <location>
        <begin position="173"/>
        <end position="272"/>
    </location>
</feature>
<dbReference type="Gene3D" id="3.30.200.20">
    <property type="entry name" value="Phosphorylase Kinase, domain 1"/>
    <property type="match status" value="1"/>
</dbReference>
<evidence type="ECO:0000256" key="1">
    <source>
        <dbReference type="ARBA" id="ARBA00010165"/>
    </source>
</evidence>
<evidence type="ECO:0000256" key="6">
    <source>
        <dbReference type="ARBA" id="ARBA00022777"/>
    </source>
</evidence>
<dbReference type="Pfam" id="PF01636">
    <property type="entry name" value="APH"/>
    <property type="match status" value="1"/>
</dbReference>
<keyword evidence="7" id="KW-0067">ATP-binding</keyword>
<dbReference type="PANTHER" id="PTHR34273:SF2">
    <property type="entry name" value="METHYLTHIORIBOSE KINASE"/>
    <property type="match status" value="1"/>
</dbReference>
<evidence type="ECO:0000313" key="9">
    <source>
        <dbReference type="EMBL" id="CRF33816.1"/>
    </source>
</evidence>
<keyword evidence="10" id="KW-1185">Reference proteome</keyword>
<keyword evidence="6 9" id="KW-0418">Kinase</keyword>
<dbReference type="GO" id="GO:0046522">
    <property type="term" value="F:S-methyl-5-thioribose kinase activity"/>
    <property type="evidence" value="ECO:0007669"/>
    <property type="project" value="UniProtKB-EC"/>
</dbReference>
<evidence type="ECO:0000313" key="10">
    <source>
        <dbReference type="Proteomes" id="UP000043763"/>
    </source>
</evidence>
<keyword evidence="5" id="KW-0547">Nucleotide-binding</keyword>
<dbReference type="GO" id="GO:0009086">
    <property type="term" value="P:methionine biosynthetic process"/>
    <property type="evidence" value="ECO:0007669"/>
    <property type="project" value="InterPro"/>
</dbReference>